<dbReference type="AlphaFoldDB" id="A0A5J5B7F6"/>
<sequence>MAAMEDVVVEGEVLGWRMGSKTKNYPLALLIKLFFPNYEVHVSNSKGFSVATKGGAAPIICGNSELPIKATHGVSTLDKARIQGSDGRSSHGIKEGRNSEYAAHSSLAFCGNGVLPIKVKNGEYPLGNNGIHGGDGRPSQGMQKGDSDVATPLVRLAMCAKEEMSFKVKNGQNP</sequence>
<keyword evidence="3" id="KW-1185">Reference proteome</keyword>
<reference evidence="2 3" key="1">
    <citation type="submission" date="2019-09" db="EMBL/GenBank/DDBJ databases">
        <title>A chromosome-level genome assembly of the Chinese tupelo Nyssa sinensis.</title>
        <authorList>
            <person name="Yang X."/>
            <person name="Kang M."/>
            <person name="Yang Y."/>
            <person name="Xiong H."/>
            <person name="Wang M."/>
            <person name="Zhang Z."/>
            <person name="Wang Z."/>
            <person name="Wu H."/>
            <person name="Ma T."/>
            <person name="Liu J."/>
            <person name="Xi Z."/>
        </authorList>
    </citation>
    <scope>NUCLEOTIDE SEQUENCE [LARGE SCALE GENOMIC DNA]</scope>
    <source>
        <strain evidence="2">J267</strain>
        <tissue evidence="2">Leaf</tissue>
    </source>
</reference>
<organism evidence="2 3">
    <name type="scientific">Nyssa sinensis</name>
    <dbReference type="NCBI Taxonomy" id="561372"/>
    <lineage>
        <taxon>Eukaryota</taxon>
        <taxon>Viridiplantae</taxon>
        <taxon>Streptophyta</taxon>
        <taxon>Embryophyta</taxon>
        <taxon>Tracheophyta</taxon>
        <taxon>Spermatophyta</taxon>
        <taxon>Magnoliopsida</taxon>
        <taxon>eudicotyledons</taxon>
        <taxon>Gunneridae</taxon>
        <taxon>Pentapetalae</taxon>
        <taxon>asterids</taxon>
        <taxon>Cornales</taxon>
        <taxon>Nyssaceae</taxon>
        <taxon>Nyssa</taxon>
    </lineage>
</organism>
<protein>
    <submittedName>
        <fullName evidence="2">Uncharacterized protein</fullName>
    </submittedName>
</protein>
<gene>
    <name evidence="2" type="ORF">F0562_027891</name>
</gene>
<accession>A0A5J5B7F6</accession>
<name>A0A5J5B7F6_9ASTE</name>
<proteinExistence type="predicted"/>
<dbReference type="Proteomes" id="UP000325577">
    <property type="component" value="Linkage Group LG15"/>
</dbReference>
<evidence type="ECO:0000313" key="2">
    <source>
        <dbReference type="EMBL" id="KAA8538286.1"/>
    </source>
</evidence>
<dbReference type="EMBL" id="CM018038">
    <property type="protein sequence ID" value="KAA8538286.1"/>
    <property type="molecule type" value="Genomic_DNA"/>
</dbReference>
<evidence type="ECO:0000256" key="1">
    <source>
        <dbReference type="SAM" id="MobiDB-lite"/>
    </source>
</evidence>
<feature type="region of interest" description="Disordered" evidence="1">
    <location>
        <begin position="128"/>
        <end position="147"/>
    </location>
</feature>
<evidence type="ECO:0000313" key="3">
    <source>
        <dbReference type="Proteomes" id="UP000325577"/>
    </source>
</evidence>